<organism evidence="1">
    <name type="scientific">Arundo donax</name>
    <name type="common">Giant reed</name>
    <name type="synonym">Donax arundinaceus</name>
    <dbReference type="NCBI Taxonomy" id="35708"/>
    <lineage>
        <taxon>Eukaryota</taxon>
        <taxon>Viridiplantae</taxon>
        <taxon>Streptophyta</taxon>
        <taxon>Embryophyta</taxon>
        <taxon>Tracheophyta</taxon>
        <taxon>Spermatophyta</taxon>
        <taxon>Magnoliopsida</taxon>
        <taxon>Liliopsida</taxon>
        <taxon>Poales</taxon>
        <taxon>Poaceae</taxon>
        <taxon>PACMAD clade</taxon>
        <taxon>Arundinoideae</taxon>
        <taxon>Arundineae</taxon>
        <taxon>Arundo</taxon>
    </lineage>
</organism>
<proteinExistence type="predicted"/>
<evidence type="ECO:0000313" key="1">
    <source>
        <dbReference type="EMBL" id="JAD74293.1"/>
    </source>
</evidence>
<sequence>MRAVNEEINSMHEAFIPRTWGHVLTLRFSKAHLKELVR</sequence>
<reference evidence="1" key="2">
    <citation type="journal article" date="2015" name="Data Brief">
        <title>Shoot transcriptome of the giant reed, Arundo donax.</title>
        <authorList>
            <person name="Barrero R.A."/>
            <person name="Guerrero F.D."/>
            <person name="Moolhuijzen P."/>
            <person name="Goolsby J.A."/>
            <person name="Tidwell J."/>
            <person name="Bellgard S.E."/>
            <person name="Bellgard M.I."/>
        </authorList>
    </citation>
    <scope>NUCLEOTIDE SEQUENCE</scope>
    <source>
        <tissue evidence="1">Shoot tissue taken approximately 20 cm above the soil surface</tissue>
    </source>
</reference>
<protein>
    <submittedName>
        <fullName evidence="1">Uncharacterized protein</fullName>
    </submittedName>
</protein>
<name>A0A0A9CIK4_ARUDO</name>
<dbReference type="EMBL" id="GBRH01223602">
    <property type="protein sequence ID" value="JAD74293.1"/>
    <property type="molecule type" value="Transcribed_RNA"/>
</dbReference>
<reference evidence="1" key="1">
    <citation type="submission" date="2014-09" db="EMBL/GenBank/DDBJ databases">
        <authorList>
            <person name="Magalhaes I.L.F."/>
            <person name="Oliveira U."/>
            <person name="Santos F.R."/>
            <person name="Vidigal T.H.D.A."/>
            <person name="Brescovit A.D."/>
            <person name="Santos A.J."/>
        </authorList>
    </citation>
    <scope>NUCLEOTIDE SEQUENCE</scope>
    <source>
        <tissue evidence="1">Shoot tissue taken approximately 20 cm above the soil surface</tissue>
    </source>
</reference>
<accession>A0A0A9CIK4</accession>
<dbReference type="AlphaFoldDB" id="A0A0A9CIK4"/>